<evidence type="ECO:0000313" key="1">
    <source>
        <dbReference type="EMBL" id="EAR82933.2"/>
    </source>
</evidence>
<dbReference type="HOGENOM" id="CLU_087465_0_0_1"/>
<dbReference type="OrthoDB" id="291792at2759"/>
<dbReference type="Proteomes" id="UP000009168">
    <property type="component" value="Unassembled WGS sequence"/>
</dbReference>
<keyword evidence="2" id="KW-1185">Reference proteome</keyword>
<organism evidence="1 2">
    <name type="scientific">Tetrahymena thermophila (strain SB210)</name>
    <dbReference type="NCBI Taxonomy" id="312017"/>
    <lineage>
        <taxon>Eukaryota</taxon>
        <taxon>Sar</taxon>
        <taxon>Alveolata</taxon>
        <taxon>Ciliophora</taxon>
        <taxon>Intramacronucleata</taxon>
        <taxon>Oligohymenophorea</taxon>
        <taxon>Hymenostomatida</taxon>
        <taxon>Tetrahymenina</taxon>
        <taxon>Tetrahymenidae</taxon>
        <taxon>Tetrahymena</taxon>
    </lineage>
</organism>
<keyword evidence="1" id="KW-0812">Transmembrane</keyword>
<gene>
    <name evidence="1" type="ORF">TTHERM_01054180</name>
</gene>
<dbReference type="RefSeq" id="XP_001030596.2">
    <property type="nucleotide sequence ID" value="XM_001030596.3"/>
</dbReference>
<dbReference type="InParanoid" id="Q22CD3"/>
<sequence length="222" mass="25953">MDLNNKKKISILQCFFKGKTVHCNHSGSCFKNAIQGLLKSFGLGFIIKSAVHFLTCMISKKKQQNLIQGFFQKDFYYLSLFFCSQTCLLKAIQCLLRFITQKESGFNSFLSGFLASYAAMYFYQNKTNLYNWRMLAYMRVIEGIYYQLVNRGYIQKKSFHFSLMYSVGSFLLSYSMFHESRIALPDVIKLYGTFQNLTPDEKIFHYVMLEKAQKKFEAQGLE</sequence>
<reference evidence="2" key="1">
    <citation type="journal article" date="2006" name="PLoS Biol.">
        <title>Macronuclear genome sequence of the ciliate Tetrahymena thermophila, a model eukaryote.</title>
        <authorList>
            <person name="Eisen J.A."/>
            <person name="Coyne R.S."/>
            <person name="Wu M."/>
            <person name="Wu D."/>
            <person name="Thiagarajan M."/>
            <person name="Wortman J.R."/>
            <person name="Badger J.H."/>
            <person name="Ren Q."/>
            <person name="Amedeo P."/>
            <person name="Jones K.M."/>
            <person name="Tallon L.J."/>
            <person name="Delcher A.L."/>
            <person name="Salzberg S.L."/>
            <person name="Silva J.C."/>
            <person name="Haas B.J."/>
            <person name="Majoros W.H."/>
            <person name="Farzad M."/>
            <person name="Carlton J.M."/>
            <person name="Smith R.K. Jr."/>
            <person name="Garg J."/>
            <person name="Pearlman R.E."/>
            <person name="Karrer K.M."/>
            <person name="Sun L."/>
            <person name="Manning G."/>
            <person name="Elde N.C."/>
            <person name="Turkewitz A.P."/>
            <person name="Asai D.J."/>
            <person name="Wilkes D.E."/>
            <person name="Wang Y."/>
            <person name="Cai H."/>
            <person name="Collins K."/>
            <person name="Stewart B.A."/>
            <person name="Lee S.R."/>
            <person name="Wilamowska K."/>
            <person name="Weinberg Z."/>
            <person name="Ruzzo W.L."/>
            <person name="Wloga D."/>
            <person name="Gaertig J."/>
            <person name="Frankel J."/>
            <person name="Tsao C.-C."/>
            <person name="Gorovsky M.A."/>
            <person name="Keeling P.J."/>
            <person name="Waller R.F."/>
            <person name="Patron N.J."/>
            <person name="Cherry J.M."/>
            <person name="Stover N.A."/>
            <person name="Krieger C.J."/>
            <person name="del Toro C."/>
            <person name="Ryder H.F."/>
            <person name="Williamson S.C."/>
            <person name="Barbeau R.A."/>
            <person name="Hamilton E.P."/>
            <person name="Orias E."/>
        </authorList>
    </citation>
    <scope>NUCLEOTIDE SEQUENCE [LARGE SCALE GENOMIC DNA]</scope>
    <source>
        <strain evidence="2">SB210</strain>
    </source>
</reference>
<protein>
    <submittedName>
        <fullName evidence="1">Transmembrane protein</fullName>
    </submittedName>
</protein>
<dbReference type="KEGG" id="tet:TTHERM_01054180"/>
<evidence type="ECO:0000313" key="2">
    <source>
        <dbReference type="Proteomes" id="UP000009168"/>
    </source>
</evidence>
<dbReference type="AlphaFoldDB" id="Q22CD3"/>
<keyword evidence="1" id="KW-0472">Membrane</keyword>
<accession>Q22CD3</accession>
<name>Q22CD3_TETTS</name>
<dbReference type="GeneID" id="7836339"/>
<dbReference type="EMBL" id="GG662589">
    <property type="protein sequence ID" value="EAR82933.2"/>
    <property type="molecule type" value="Genomic_DNA"/>
</dbReference>
<proteinExistence type="predicted"/>